<comment type="similarity">
    <text evidence="5">Belongs to the protein kinase superfamily. Ser/Thr protein kinase family. GCN2 subfamily.</text>
</comment>
<reference evidence="8" key="1">
    <citation type="submission" date="2019-11" db="UniProtKB">
        <authorList>
            <consortium name="WormBaseParasite"/>
        </authorList>
    </citation>
    <scope>IDENTIFICATION</scope>
</reference>
<dbReference type="Gene3D" id="1.10.510.10">
    <property type="entry name" value="Transferase(Phosphotransferase) domain 1"/>
    <property type="match status" value="2"/>
</dbReference>
<dbReference type="WBParaSite" id="MCU_011006-RB">
    <property type="protein sequence ID" value="MCU_011006-RB"/>
    <property type="gene ID" value="MCU_011006"/>
</dbReference>
<dbReference type="PANTHER" id="PTHR11042:SF190">
    <property type="entry name" value="MITOSIS INHIBITOR PROTEIN KINASE MIK1"/>
    <property type="match status" value="1"/>
</dbReference>
<name>A0A5K3FSD8_MESCO</name>
<evidence type="ECO:0000256" key="4">
    <source>
        <dbReference type="ARBA" id="ARBA00022840"/>
    </source>
</evidence>
<dbReference type="SUPFAM" id="SSF56112">
    <property type="entry name" value="Protein kinase-like (PK-like)"/>
    <property type="match status" value="1"/>
</dbReference>
<dbReference type="InterPro" id="IPR000719">
    <property type="entry name" value="Prot_kinase_dom"/>
</dbReference>
<organism evidence="8">
    <name type="scientific">Mesocestoides corti</name>
    <name type="common">Flatworm</name>
    <dbReference type="NCBI Taxonomy" id="53468"/>
    <lineage>
        <taxon>Eukaryota</taxon>
        <taxon>Metazoa</taxon>
        <taxon>Spiralia</taxon>
        <taxon>Lophotrochozoa</taxon>
        <taxon>Platyhelminthes</taxon>
        <taxon>Cestoda</taxon>
        <taxon>Eucestoda</taxon>
        <taxon>Cyclophyllidea</taxon>
        <taxon>Mesocestoididae</taxon>
        <taxon>Mesocestoides</taxon>
    </lineage>
</organism>
<dbReference type="GO" id="GO:0005524">
    <property type="term" value="F:ATP binding"/>
    <property type="evidence" value="ECO:0007669"/>
    <property type="project" value="UniProtKB-KW"/>
</dbReference>
<dbReference type="PROSITE" id="PS50011">
    <property type="entry name" value="PROTEIN_KINASE_DOM"/>
    <property type="match status" value="1"/>
</dbReference>
<protein>
    <submittedName>
        <fullName evidence="8">Protein kinase domain-containing protein</fullName>
    </submittedName>
</protein>
<keyword evidence="2" id="KW-0547">Nucleotide-binding</keyword>
<dbReference type="PANTHER" id="PTHR11042">
    <property type="entry name" value="EUKARYOTIC TRANSLATION INITIATION FACTOR 2-ALPHA KINASE EIF2-ALPHA KINASE -RELATED"/>
    <property type="match status" value="1"/>
</dbReference>
<feature type="domain" description="Protein kinase" evidence="7">
    <location>
        <begin position="243"/>
        <end position="563"/>
    </location>
</feature>
<dbReference type="GO" id="GO:0004672">
    <property type="term" value="F:protein kinase activity"/>
    <property type="evidence" value="ECO:0007669"/>
    <property type="project" value="InterPro"/>
</dbReference>
<evidence type="ECO:0000256" key="3">
    <source>
        <dbReference type="ARBA" id="ARBA00022777"/>
    </source>
</evidence>
<dbReference type="SMART" id="SM00220">
    <property type="entry name" value="S_TKc"/>
    <property type="match status" value="1"/>
</dbReference>
<dbReference type="AlphaFoldDB" id="A0A5K3FSD8"/>
<evidence type="ECO:0000313" key="8">
    <source>
        <dbReference type="WBParaSite" id="MCU_011006-RB"/>
    </source>
</evidence>
<evidence type="ECO:0000256" key="2">
    <source>
        <dbReference type="ARBA" id="ARBA00022741"/>
    </source>
</evidence>
<evidence type="ECO:0000259" key="7">
    <source>
        <dbReference type="PROSITE" id="PS50011"/>
    </source>
</evidence>
<dbReference type="Pfam" id="PF00069">
    <property type="entry name" value="Pkinase"/>
    <property type="match status" value="1"/>
</dbReference>
<dbReference type="InterPro" id="IPR008271">
    <property type="entry name" value="Ser/Thr_kinase_AS"/>
</dbReference>
<proteinExistence type="inferred from homology"/>
<dbReference type="GO" id="GO:0005634">
    <property type="term" value="C:nucleus"/>
    <property type="evidence" value="ECO:0007669"/>
    <property type="project" value="TreeGrafter"/>
</dbReference>
<dbReference type="InterPro" id="IPR011009">
    <property type="entry name" value="Kinase-like_dom_sf"/>
</dbReference>
<dbReference type="PROSITE" id="PS00108">
    <property type="entry name" value="PROTEIN_KINASE_ST"/>
    <property type="match status" value="1"/>
</dbReference>
<accession>A0A5K3FSD8</accession>
<dbReference type="InterPro" id="IPR050339">
    <property type="entry name" value="CC_SR_Kinase"/>
</dbReference>
<feature type="compositionally biased region" description="Low complexity" evidence="6">
    <location>
        <begin position="9"/>
        <end position="24"/>
    </location>
</feature>
<feature type="region of interest" description="Disordered" evidence="6">
    <location>
        <begin position="1"/>
        <end position="42"/>
    </location>
</feature>
<evidence type="ECO:0000256" key="1">
    <source>
        <dbReference type="ARBA" id="ARBA00022679"/>
    </source>
</evidence>
<keyword evidence="1" id="KW-0808">Transferase</keyword>
<evidence type="ECO:0000256" key="5">
    <source>
        <dbReference type="ARBA" id="ARBA00037982"/>
    </source>
</evidence>
<keyword evidence="4" id="KW-0067">ATP-binding</keyword>
<evidence type="ECO:0000256" key="6">
    <source>
        <dbReference type="SAM" id="MobiDB-lite"/>
    </source>
</evidence>
<sequence length="581" mass="63771">MSSKKSKLSSKLAAPLSSTPASISHASVCSPQQESDKTHGRFSPDGLIADFSPVAPRLRLLGAPTSPYQPDNRTAYFSRPRVSKHVCDSPVDLSSSIEDVSSKLAHSSCTVADHLYHSLTYAKQMQLRSAQLSKRLNTSANLSVSPKLLFSPCDSPTQQNVSYEERKKRLSLDEFNEKAFSAISQQTVSSVERVLRYAEIYPEGFRAQATNRFVSKSSNGIETDEAPDIFSPMFNSPCAVGSYSFLTELSRTRLAIVYLGRHRLTGILHCLKRSRCESEREKNFGSTLPEMYNEVQALAILKHNNIVQYYNSWLEAGSIFMQLEFCLGGSLFHYLHPGRPLDTCHSLQKTVDRPNGNADASVVSDSMELVGRRLPLAALTMLLAHISSALSYLHSTWSMVHGDVKPSNILIQLKQAENHPAYTKDEMVHEAKSLCYSILESTDPSGVDFKLADFGRASKAGEDRDGDNLGDGRYLPRLDDPGSPECAAIGRDIYALGVTMYHAAGGPMNSSVWEHLRAVGSVPDLSVVPSSLRPIVKNMLKPLSQDRPTAAEVINWPSLRPFLSASSNGTPAGLQGMEIDQ</sequence>
<keyword evidence="3" id="KW-0418">Kinase</keyword>
<dbReference type="GO" id="GO:0005737">
    <property type="term" value="C:cytoplasm"/>
    <property type="evidence" value="ECO:0007669"/>
    <property type="project" value="TreeGrafter"/>
</dbReference>